<dbReference type="PANTHER" id="PTHR11266:SF17">
    <property type="entry name" value="PROTEIN MPV17"/>
    <property type="match status" value="1"/>
</dbReference>
<comment type="similarity">
    <text evidence="2 6">Belongs to the peroxisomal membrane protein PXMP2/4 family.</text>
</comment>
<comment type="subcellular location">
    <subcellularLocation>
        <location evidence="1">Membrane</location>
        <topology evidence="1">Multi-pass membrane protein</topology>
    </subcellularLocation>
</comment>
<evidence type="ECO:0000256" key="7">
    <source>
        <dbReference type="SAM" id="SignalP"/>
    </source>
</evidence>
<feature type="transmembrane region" description="Helical" evidence="6">
    <location>
        <begin position="156"/>
        <end position="177"/>
    </location>
</feature>
<reference evidence="8" key="1">
    <citation type="submission" date="2021-01" db="EMBL/GenBank/DDBJ databases">
        <title>Metabolic potential, ecology and presence of endohyphal bacteria is reflected in genomic diversity of Mucoromycotina.</title>
        <authorList>
            <person name="Muszewska A."/>
            <person name="Okrasinska A."/>
            <person name="Steczkiewicz K."/>
            <person name="Drgas O."/>
            <person name="Orlowska M."/>
            <person name="Perlinska-Lenart U."/>
            <person name="Aleksandrzak-Piekarczyk T."/>
            <person name="Szatraj K."/>
            <person name="Zielenkiewicz U."/>
            <person name="Pilsyk S."/>
            <person name="Malc E."/>
            <person name="Mieczkowski P."/>
            <person name="Kruszewska J.S."/>
            <person name="Biernat P."/>
            <person name="Pawlowska J."/>
        </authorList>
    </citation>
    <scope>NUCLEOTIDE SEQUENCE</scope>
    <source>
        <strain evidence="8">WA0000018081</strain>
    </source>
</reference>
<dbReference type="Pfam" id="PF04117">
    <property type="entry name" value="Mpv17_PMP22"/>
    <property type="match status" value="1"/>
</dbReference>
<keyword evidence="7" id="KW-0732">Signal</keyword>
<dbReference type="Proteomes" id="UP000613177">
    <property type="component" value="Unassembled WGS sequence"/>
</dbReference>
<evidence type="ECO:0000256" key="4">
    <source>
        <dbReference type="ARBA" id="ARBA00022989"/>
    </source>
</evidence>
<accession>A0A8H7SXJ6</accession>
<evidence type="ECO:0000256" key="6">
    <source>
        <dbReference type="RuleBase" id="RU363053"/>
    </source>
</evidence>
<feature type="signal peptide" evidence="7">
    <location>
        <begin position="1"/>
        <end position="18"/>
    </location>
</feature>
<keyword evidence="4 6" id="KW-1133">Transmembrane helix</keyword>
<name>A0A8H7SXJ6_9FUNG</name>
<feature type="non-terminal residue" evidence="8">
    <location>
        <position position="1"/>
    </location>
</feature>
<sequence>LFLSLSFLMFTAYHRVLTKRPILVQSVSTAVLFGAGDVIAQQLIEKQGWGQHDLKRTLRMSTFGGIFAGPALSTWYRLIDRKVTTTNRVQGLMAKVVLDQFVFAPFFIAAFFTGQGLFEGKSINEIKEKLSSGYTTALIGNYKVRKKKKKKKRVKIYFNNIYIKKIWPAVQIANFYFTPLNYRLMVTNVVALGWNAYLSTVNQRS</sequence>
<dbReference type="InterPro" id="IPR007248">
    <property type="entry name" value="Mpv17_PMP22"/>
</dbReference>
<dbReference type="AlphaFoldDB" id="A0A8H7SXJ6"/>
<evidence type="ECO:0000256" key="1">
    <source>
        <dbReference type="ARBA" id="ARBA00004141"/>
    </source>
</evidence>
<protein>
    <recommendedName>
        <fullName evidence="10">Mpv17 protein</fullName>
    </recommendedName>
</protein>
<feature type="transmembrane region" description="Helical" evidence="6">
    <location>
        <begin position="98"/>
        <end position="118"/>
    </location>
</feature>
<evidence type="ECO:0000256" key="2">
    <source>
        <dbReference type="ARBA" id="ARBA00006824"/>
    </source>
</evidence>
<evidence type="ECO:0000256" key="3">
    <source>
        <dbReference type="ARBA" id="ARBA00022692"/>
    </source>
</evidence>
<comment type="caution">
    <text evidence="8">The sequence shown here is derived from an EMBL/GenBank/DDBJ whole genome shotgun (WGS) entry which is preliminary data.</text>
</comment>
<keyword evidence="9" id="KW-1185">Reference proteome</keyword>
<proteinExistence type="inferred from homology"/>
<dbReference type="GO" id="GO:0016020">
    <property type="term" value="C:membrane"/>
    <property type="evidence" value="ECO:0007669"/>
    <property type="project" value="UniProtKB-SubCell"/>
</dbReference>
<organism evidence="8 9">
    <name type="scientific">Thamnidium elegans</name>
    <dbReference type="NCBI Taxonomy" id="101142"/>
    <lineage>
        <taxon>Eukaryota</taxon>
        <taxon>Fungi</taxon>
        <taxon>Fungi incertae sedis</taxon>
        <taxon>Mucoromycota</taxon>
        <taxon>Mucoromycotina</taxon>
        <taxon>Mucoromycetes</taxon>
        <taxon>Mucorales</taxon>
        <taxon>Mucorineae</taxon>
        <taxon>Mucoraceae</taxon>
        <taxon>Thamnidium</taxon>
    </lineage>
</organism>
<keyword evidence="3 6" id="KW-0812">Transmembrane</keyword>
<dbReference type="GO" id="GO:0005739">
    <property type="term" value="C:mitochondrion"/>
    <property type="evidence" value="ECO:0007669"/>
    <property type="project" value="TreeGrafter"/>
</dbReference>
<evidence type="ECO:0000313" key="9">
    <source>
        <dbReference type="Proteomes" id="UP000613177"/>
    </source>
</evidence>
<keyword evidence="5 6" id="KW-0472">Membrane</keyword>
<evidence type="ECO:0000313" key="8">
    <source>
        <dbReference type="EMBL" id="KAG2236082.1"/>
    </source>
</evidence>
<dbReference type="PANTHER" id="PTHR11266">
    <property type="entry name" value="PEROXISOMAL MEMBRANE PROTEIN 2, PXMP2 MPV17"/>
    <property type="match status" value="1"/>
</dbReference>
<evidence type="ECO:0000256" key="5">
    <source>
        <dbReference type="ARBA" id="ARBA00023136"/>
    </source>
</evidence>
<evidence type="ECO:0008006" key="10">
    <source>
        <dbReference type="Google" id="ProtNLM"/>
    </source>
</evidence>
<gene>
    <name evidence="8" type="ORF">INT48_006098</name>
</gene>
<feature type="chain" id="PRO_5034416330" description="Mpv17 protein" evidence="7">
    <location>
        <begin position="19"/>
        <end position="205"/>
    </location>
</feature>
<dbReference type="EMBL" id="JAEPRE010000022">
    <property type="protein sequence ID" value="KAG2236082.1"/>
    <property type="molecule type" value="Genomic_DNA"/>
</dbReference>